<keyword evidence="17" id="KW-1185">Reference proteome</keyword>
<evidence type="ECO:0000256" key="10">
    <source>
        <dbReference type="ARBA" id="ARBA00023098"/>
    </source>
</evidence>
<dbReference type="GO" id="GO:0005965">
    <property type="term" value="C:protein farnesyltransferase complex"/>
    <property type="evidence" value="ECO:0007669"/>
    <property type="project" value="UniProtKB-UniRule"/>
</dbReference>
<evidence type="ECO:0000256" key="14">
    <source>
        <dbReference type="RuleBase" id="RU365056"/>
    </source>
</evidence>
<keyword evidence="4" id="KW-0597">Phosphoprotein</keyword>
<evidence type="ECO:0000256" key="9">
    <source>
        <dbReference type="ARBA" id="ARBA00022833"/>
    </source>
</evidence>
<evidence type="ECO:0000256" key="11">
    <source>
        <dbReference type="ARBA" id="ARBA00050225"/>
    </source>
</evidence>
<dbReference type="FunFam" id="1.50.10.20:FF:000007">
    <property type="entry name" value="Protein farnesyltransferase subunit beta"/>
    <property type="match status" value="1"/>
</dbReference>
<evidence type="ECO:0000313" key="16">
    <source>
        <dbReference type="EMBL" id="KAJ8378148.1"/>
    </source>
</evidence>
<proteinExistence type="inferred from homology"/>
<evidence type="ECO:0000256" key="7">
    <source>
        <dbReference type="ARBA" id="ARBA00022723"/>
    </source>
</evidence>
<dbReference type="InterPro" id="IPR008930">
    <property type="entry name" value="Terpenoid_cyclase/PrenylTrfase"/>
</dbReference>
<comment type="similarity">
    <text evidence="1 14">Belongs to the protein prenyltransferase subunit beta family.</text>
</comment>
<organism evidence="16 17">
    <name type="scientific">Aldrovandia affinis</name>
    <dbReference type="NCBI Taxonomy" id="143900"/>
    <lineage>
        <taxon>Eukaryota</taxon>
        <taxon>Metazoa</taxon>
        <taxon>Chordata</taxon>
        <taxon>Craniata</taxon>
        <taxon>Vertebrata</taxon>
        <taxon>Euteleostomi</taxon>
        <taxon>Actinopterygii</taxon>
        <taxon>Neopterygii</taxon>
        <taxon>Teleostei</taxon>
        <taxon>Notacanthiformes</taxon>
        <taxon>Halosauridae</taxon>
        <taxon>Aldrovandia</taxon>
    </lineage>
</organism>
<keyword evidence="10" id="KW-0443">Lipid metabolism</keyword>
<comment type="caution">
    <text evidence="16">The sequence shown here is derived from an EMBL/GenBank/DDBJ whole genome shotgun (WGS) entry which is preliminary data.</text>
</comment>
<evidence type="ECO:0000259" key="15">
    <source>
        <dbReference type="Pfam" id="PF00432"/>
    </source>
</evidence>
<sequence length="420" mass="46799">MDKLVTPLRCLSEHHALELFNDDNVETGTSVEQKKVERSVREVFRVYQQNHTLPEPALLREQHYAYLKKGLRHLSDAYECLDASRPWLCYWILHGLELLDESVPSSICSDVCRFLARCQCPTGGFAGGPGQHAHLAPTHAAVNALCIIGTQEAYDIIDRPKLLDFLYSVKQPDGSFVMHVGGEVDIRSAYCAASVASLTNIIAPTLFEGTPCWILRCQNWEGGMGGVPGLEAHGGYTFCGTAAMVILGKESMLDLKSLLRWVTSKQMRFEGGFQGRCNKLVDGCYSFWQAGLLPLLHRALSREGDETLSRSSWMFEQQALQEYIMLCCQNPAGGLLDKPGKSRDFYHTCYCLSGLSVAQHFGSRDFHHELILGKEENRLAPTHPVYNICPEKVARAIEHFHQLPVPSQTEAAANSEPELS</sequence>
<dbReference type="PANTHER" id="PTHR11774:SF6">
    <property type="entry name" value="PROTEIN FARNESYLTRANSFERASE SUBUNIT BETA"/>
    <property type="match status" value="1"/>
</dbReference>
<dbReference type="InterPro" id="IPR026872">
    <property type="entry name" value="FTB"/>
</dbReference>
<dbReference type="EMBL" id="JAINUG010000330">
    <property type="protein sequence ID" value="KAJ8378148.1"/>
    <property type="molecule type" value="Genomic_DNA"/>
</dbReference>
<gene>
    <name evidence="16" type="ORF">AAFF_G00247860</name>
</gene>
<evidence type="ECO:0000256" key="3">
    <source>
        <dbReference type="ARBA" id="ARBA00015798"/>
    </source>
</evidence>
<evidence type="ECO:0000256" key="8">
    <source>
        <dbReference type="ARBA" id="ARBA00022737"/>
    </source>
</evidence>
<name>A0AAD7RDJ8_9TELE</name>
<dbReference type="Gene3D" id="1.50.10.20">
    <property type="match status" value="1"/>
</dbReference>
<dbReference type="PANTHER" id="PTHR11774">
    <property type="entry name" value="GERANYLGERANYL TRANSFERASE TYPE BETA SUBUNIT"/>
    <property type="match status" value="1"/>
</dbReference>
<feature type="domain" description="Prenyltransferase alpha-alpha toroid" evidence="15">
    <location>
        <begin position="58"/>
        <end position="388"/>
    </location>
</feature>
<dbReference type="GO" id="GO:0008270">
    <property type="term" value="F:zinc ion binding"/>
    <property type="evidence" value="ECO:0007669"/>
    <property type="project" value="UniProtKB-UniRule"/>
</dbReference>
<evidence type="ECO:0000313" key="17">
    <source>
        <dbReference type="Proteomes" id="UP001221898"/>
    </source>
</evidence>
<dbReference type="InterPro" id="IPR001330">
    <property type="entry name" value="Prenyltrans"/>
</dbReference>
<keyword evidence="7 14" id="KW-0479">Metal-binding</keyword>
<evidence type="ECO:0000256" key="5">
    <source>
        <dbReference type="ARBA" id="ARBA00022602"/>
    </source>
</evidence>
<evidence type="ECO:0000256" key="2">
    <source>
        <dbReference type="ARBA" id="ARBA00012702"/>
    </source>
</evidence>
<dbReference type="Pfam" id="PF00432">
    <property type="entry name" value="Prenyltrans"/>
    <property type="match status" value="1"/>
</dbReference>
<dbReference type="GO" id="GO:0004660">
    <property type="term" value="F:protein farnesyltransferase activity"/>
    <property type="evidence" value="ECO:0007669"/>
    <property type="project" value="UniProtKB-UniRule"/>
</dbReference>
<evidence type="ECO:0000256" key="13">
    <source>
        <dbReference type="ARBA" id="ARBA00064192"/>
    </source>
</evidence>
<dbReference type="InterPro" id="IPR045089">
    <property type="entry name" value="PGGT1B-like"/>
</dbReference>
<dbReference type="CDD" id="cd02893">
    <property type="entry name" value="FTase"/>
    <property type="match status" value="1"/>
</dbReference>
<dbReference type="AlphaFoldDB" id="A0AAD7RDJ8"/>
<comment type="function">
    <text evidence="14">Catalyzes the transfer of a farnesyl moiety from farnesyl diphosphate to a cysteine at the fourth position from the C-terminus of several proteins. The beta subunit is responsible for peptide-binding.</text>
</comment>
<protein>
    <recommendedName>
        <fullName evidence="3 14">Protein farnesyltransferase subunit beta</fullName>
        <shortName evidence="14">FTase-beta</shortName>
        <ecNumber evidence="2 14">2.5.1.58</ecNumber>
    </recommendedName>
</protein>
<evidence type="ECO:0000256" key="6">
    <source>
        <dbReference type="ARBA" id="ARBA00022679"/>
    </source>
</evidence>
<evidence type="ECO:0000256" key="12">
    <source>
        <dbReference type="ARBA" id="ARBA00055850"/>
    </source>
</evidence>
<dbReference type="SUPFAM" id="SSF48239">
    <property type="entry name" value="Terpenoid cyclases/Protein prenyltransferases"/>
    <property type="match status" value="1"/>
</dbReference>
<comment type="catalytic activity">
    <reaction evidence="11">
        <text>L-cysteinyl-[protein] + (2E,6E)-farnesyl diphosphate = S-(2E,6E)-farnesyl-L-cysteinyl-[protein] + diphosphate</text>
        <dbReference type="Rhea" id="RHEA:13345"/>
        <dbReference type="Rhea" id="RHEA-COMP:10131"/>
        <dbReference type="Rhea" id="RHEA-COMP:11535"/>
        <dbReference type="ChEBI" id="CHEBI:29950"/>
        <dbReference type="ChEBI" id="CHEBI:33019"/>
        <dbReference type="ChEBI" id="CHEBI:86019"/>
        <dbReference type="ChEBI" id="CHEBI:175763"/>
        <dbReference type="EC" id="2.5.1.58"/>
    </reaction>
</comment>
<accession>A0AAD7RDJ8</accession>
<dbReference type="SFLD" id="SFLDG01015">
    <property type="entry name" value="Prenyltransferase_Like_1"/>
    <property type="match status" value="1"/>
</dbReference>
<evidence type="ECO:0000256" key="1">
    <source>
        <dbReference type="ARBA" id="ARBA00010497"/>
    </source>
</evidence>
<dbReference type="Proteomes" id="UP001221898">
    <property type="component" value="Unassembled WGS sequence"/>
</dbReference>
<comment type="function">
    <text evidence="12">Essential subunit of the farnesyltransferase complex. Catalyzes the transfer of a farnesyl moiety from farnesyl diphosphate to a cysteine at the fourth position from the C-terminus of several proteins having the C-terminal sequence Cys-aliphatic-aliphatic-X.</text>
</comment>
<dbReference type="GO" id="GO:0006629">
    <property type="term" value="P:lipid metabolic process"/>
    <property type="evidence" value="ECO:0007669"/>
    <property type="project" value="UniProtKB-KW"/>
</dbReference>
<comment type="subunit">
    <text evidence="14">Heterodimer of an alpha and a beta subunit.</text>
</comment>
<dbReference type="GO" id="GO:0097354">
    <property type="term" value="P:prenylation"/>
    <property type="evidence" value="ECO:0007669"/>
    <property type="project" value="UniProtKB-UniRule"/>
</dbReference>
<reference evidence="16" key="1">
    <citation type="journal article" date="2023" name="Science">
        <title>Genome structures resolve the early diversification of teleost fishes.</title>
        <authorList>
            <person name="Parey E."/>
            <person name="Louis A."/>
            <person name="Montfort J."/>
            <person name="Bouchez O."/>
            <person name="Roques C."/>
            <person name="Iampietro C."/>
            <person name="Lluch J."/>
            <person name="Castinel A."/>
            <person name="Donnadieu C."/>
            <person name="Desvignes T."/>
            <person name="Floi Bucao C."/>
            <person name="Jouanno E."/>
            <person name="Wen M."/>
            <person name="Mejri S."/>
            <person name="Dirks R."/>
            <person name="Jansen H."/>
            <person name="Henkel C."/>
            <person name="Chen W.J."/>
            <person name="Zahm M."/>
            <person name="Cabau C."/>
            <person name="Klopp C."/>
            <person name="Thompson A.W."/>
            <person name="Robinson-Rechavi M."/>
            <person name="Braasch I."/>
            <person name="Lecointre G."/>
            <person name="Bobe J."/>
            <person name="Postlethwait J.H."/>
            <person name="Berthelot C."/>
            <person name="Roest Crollius H."/>
            <person name="Guiguen Y."/>
        </authorList>
    </citation>
    <scope>NUCLEOTIDE SEQUENCE</scope>
    <source>
        <strain evidence="16">NC1722</strain>
    </source>
</reference>
<evidence type="ECO:0000256" key="4">
    <source>
        <dbReference type="ARBA" id="ARBA00022553"/>
    </source>
</evidence>
<comment type="subunit">
    <text evidence="13">Heterodimer of FNTA and FNTB.</text>
</comment>
<dbReference type="EC" id="2.5.1.58" evidence="2 14"/>
<keyword evidence="5 14" id="KW-0637">Prenyltransferase</keyword>
<comment type="cofactor">
    <cofactor evidence="14">
        <name>Zn(2+)</name>
        <dbReference type="ChEBI" id="CHEBI:29105"/>
    </cofactor>
    <text evidence="14">Binds 1 zinc ion per subunit.</text>
</comment>
<keyword evidence="8" id="KW-0677">Repeat</keyword>
<keyword evidence="9 14" id="KW-0862">Zinc</keyword>
<keyword evidence="6 14" id="KW-0808">Transferase</keyword>